<dbReference type="RefSeq" id="WP_147712274.1">
    <property type="nucleotide sequence ID" value="NZ_VKAD01000001.1"/>
</dbReference>
<dbReference type="PROSITE" id="PS51384">
    <property type="entry name" value="FAD_FR"/>
    <property type="match status" value="1"/>
</dbReference>
<dbReference type="Pfam" id="PF22290">
    <property type="entry name" value="DmmA-like_N"/>
    <property type="match status" value="1"/>
</dbReference>
<dbReference type="InterPro" id="IPR039261">
    <property type="entry name" value="FNR_nucleotide-bd"/>
</dbReference>
<dbReference type="GO" id="GO:0016491">
    <property type="term" value="F:oxidoreductase activity"/>
    <property type="evidence" value="ECO:0007669"/>
    <property type="project" value="UniProtKB-KW"/>
</dbReference>
<organism evidence="11 12">
    <name type="scientific">Reinekea thalattae</name>
    <dbReference type="NCBI Taxonomy" id="2593301"/>
    <lineage>
        <taxon>Bacteria</taxon>
        <taxon>Pseudomonadati</taxon>
        <taxon>Pseudomonadota</taxon>
        <taxon>Gammaproteobacteria</taxon>
        <taxon>Oceanospirillales</taxon>
        <taxon>Saccharospirillaceae</taxon>
        <taxon>Reinekea</taxon>
    </lineage>
</organism>
<keyword evidence="2" id="KW-0285">Flavoprotein</keyword>
<comment type="caution">
    <text evidence="11">The sequence shown here is derived from an EMBL/GenBank/DDBJ whole genome shotgun (WGS) entry which is preliminary data.</text>
</comment>
<comment type="cofactor">
    <cofactor evidence="1">
        <name>FMN</name>
        <dbReference type="ChEBI" id="CHEBI:58210"/>
    </cofactor>
</comment>
<dbReference type="EMBL" id="VKAD01000001">
    <property type="protein sequence ID" value="TXR53156.1"/>
    <property type="molecule type" value="Genomic_DNA"/>
</dbReference>
<keyword evidence="12" id="KW-1185">Reference proteome</keyword>
<dbReference type="Gene3D" id="2.40.30.10">
    <property type="entry name" value="Translation factors"/>
    <property type="match status" value="1"/>
</dbReference>
<dbReference type="Proteomes" id="UP000321764">
    <property type="component" value="Unassembled WGS sequence"/>
</dbReference>
<keyword evidence="7" id="KW-0408">Iron</keyword>
<dbReference type="SUPFAM" id="SSF52343">
    <property type="entry name" value="Ferredoxin reductase-like, C-terminal NADP-linked domain"/>
    <property type="match status" value="1"/>
</dbReference>
<evidence type="ECO:0000256" key="3">
    <source>
        <dbReference type="ARBA" id="ARBA00022643"/>
    </source>
</evidence>
<evidence type="ECO:0000256" key="1">
    <source>
        <dbReference type="ARBA" id="ARBA00001917"/>
    </source>
</evidence>
<evidence type="ECO:0000259" key="9">
    <source>
        <dbReference type="PROSITE" id="PS51085"/>
    </source>
</evidence>
<dbReference type="SUPFAM" id="SSF54292">
    <property type="entry name" value="2Fe-2S ferredoxin-like"/>
    <property type="match status" value="1"/>
</dbReference>
<dbReference type="OrthoDB" id="4258484at2"/>
<feature type="domain" description="FAD-binding FR-type" evidence="10">
    <location>
        <begin position="3"/>
        <end position="107"/>
    </location>
</feature>
<dbReference type="GO" id="GO:0051537">
    <property type="term" value="F:2 iron, 2 sulfur cluster binding"/>
    <property type="evidence" value="ECO:0007669"/>
    <property type="project" value="UniProtKB-KW"/>
</dbReference>
<evidence type="ECO:0000313" key="11">
    <source>
        <dbReference type="EMBL" id="TXR53156.1"/>
    </source>
</evidence>
<keyword evidence="8" id="KW-0411">Iron-sulfur</keyword>
<dbReference type="SUPFAM" id="SSF63380">
    <property type="entry name" value="Riboflavin synthase domain-like"/>
    <property type="match status" value="1"/>
</dbReference>
<dbReference type="GO" id="GO:0046872">
    <property type="term" value="F:metal ion binding"/>
    <property type="evidence" value="ECO:0007669"/>
    <property type="project" value="UniProtKB-KW"/>
</dbReference>
<keyword evidence="6" id="KW-0560">Oxidoreductase</keyword>
<dbReference type="InterPro" id="IPR036010">
    <property type="entry name" value="2Fe-2S_ferredoxin-like_sf"/>
</dbReference>
<evidence type="ECO:0000256" key="8">
    <source>
        <dbReference type="ARBA" id="ARBA00023014"/>
    </source>
</evidence>
<name>A0A5C8Z8H7_9GAMM</name>
<dbReference type="Pfam" id="PF00111">
    <property type="entry name" value="Fer2"/>
    <property type="match status" value="1"/>
</dbReference>
<evidence type="ECO:0000259" key="10">
    <source>
        <dbReference type="PROSITE" id="PS51384"/>
    </source>
</evidence>
<dbReference type="InterPro" id="IPR052353">
    <property type="entry name" value="Benzoxazolinone_Detox_Enz"/>
</dbReference>
<evidence type="ECO:0000256" key="6">
    <source>
        <dbReference type="ARBA" id="ARBA00023002"/>
    </source>
</evidence>
<protein>
    <submittedName>
        <fullName evidence="11">Oxidoreductase</fullName>
    </submittedName>
</protein>
<evidence type="ECO:0000313" key="12">
    <source>
        <dbReference type="Proteomes" id="UP000321764"/>
    </source>
</evidence>
<reference evidence="11 12" key="1">
    <citation type="submission" date="2019-07" db="EMBL/GenBank/DDBJ databases">
        <title>Reinekea sp. strain SSH23 genome sequencing and assembly.</title>
        <authorList>
            <person name="Kim I."/>
        </authorList>
    </citation>
    <scope>NUCLEOTIDE SEQUENCE [LARGE SCALE GENOMIC DNA]</scope>
    <source>
        <strain evidence="11 12">SSH23</strain>
    </source>
</reference>
<dbReference type="PRINTS" id="PR00409">
    <property type="entry name" value="PHDIOXRDTASE"/>
</dbReference>
<sequence length="316" mass="34732">MSADQILVEVTSVVDVSPSIREFTLSPVNAEFYPFSPGSHVVVEMPAAKKTIKNAYSLLSDPLDTAVYKIAVRLQEQSRGGSVYMHQQVTPGDQLKISPPANLFAPQWQAKKHILIAGGVGITPFMSYLPELERRLADYELHYLYRSDFTGAYRKELAEQLGERFFDYDSSQSQRCDLAQIMSDRTVGTHFYICGPEVLIDSVKAQAEAFGIPASVIHYEEFAAPAPGEPFEVELKKTGQVVSVSSDESMLEALEAANVDIPNLCRGGVCGQCVCQVADGDIEHRDNFLSESEKQAGTAVMPCVSRAKSDRLVLDI</sequence>
<evidence type="ECO:0000256" key="7">
    <source>
        <dbReference type="ARBA" id="ARBA00023004"/>
    </source>
</evidence>
<accession>A0A5C8Z8H7</accession>
<evidence type="ECO:0000256" key="4">
    <source>
        <dbReference type="ARBA" id="ARBA00022714"/>
    </source>
</evidence>
<dbReference type="PANTHER" id="PTHR30212:SF2">
    <property type="entry name" value="PROTEIN YIIM"/>
    <property type="match status" value="1"/>
</dbReference>
<dbReference type="InterPro" id="IPR001041">
    <property type="entry name" value="2Fe-2S_ferredoxin-type"/>
</dbReference>
<dbReference type="PROSITE" id="PS51085">
    <property type="entry name" value="2FE2S_FER_2"/>
    <property type="match status" value="1"/>
</dbReference>
<dbReference type="CDD" id="cd00207">
    <property type="entry name" value="fer2"/>
    <property type="match status" value="1"/>
</dbReference>
<dbReference type="AlphaFoldDB" id="A0A5C8Z8H7"/>
<dbReference type="InterPro" id="IPR006058">
    <property type="entry name" value="2Fe2S_fd_BS"/>
</dbReference>
<dbReference type="CDD" id="cd06185">
    <property type="entry name" value="PDR_like"/>
    <property type="match status" value="1"/>
</dbReference>
<keyword evidence="3" id="KW-0288">FMN</keyword>
<gene>
    <name evidence="11" type="ORF">FME95_00865</name>
</gene>
<evidence type="ECO:0000256" key="5">
    <source>
        <dbReference type="ARBA" id="ARBA00022723"/>
    </source>
</evidence>
<dbReference type="InterPro" id="IPR017938">
    <property type="entry name" value="Riboflavin_synthase-like_b-brl"/>
</dbReference>
<dbReference type="PROSITE" id="PS00197">
    <property type="entry name" value="2FE2S_FER_1"/>
    <property type="match status" value="1"/>
</dbReference>
<keyword evidence="5" id="KW-0479">Metal-binding</keyword>
<dbReference type="PANTHER" id="PTHR30212">
    <property type="entry name" value="PROTEIN YIIM"/>
    <property type="match status" value="1"/>
</dbReference>
<feature type="domain" description="2Fe-2S ferredoxin-type" evidence="9">
    <location>
        <begin position="231"/>
        <end position="316"/>
    </location>
</feature>
<proteinExistence type="predicted"/>
<dbReference type="InterPro" id="IPR054582">
    <property type="entry name" value="DmmA-like_N"/>
</dbReference>
<dbReference type="InterPro" id="IPR017927">
    <property type="entry name" value="FAD-bd_FR_type"/>
</dbReference>
<dbReference type="Gene3D" id="3.40.50.80">
    <property type="entry name" value="Nucleotide-binding domain of ferredoxin-NADP reductase (FNR) module"/>
    <property type="match status" value="1"/>
</dbReference>
<dbReference type="InterPro" id="IPR012675">
    <property type="entry name" value="Beta-grasp_dom_sf"/>
</dbReference>
<dbReference type="Gene3D" id="3.10.20.30">
    <property type="match status" value="1"/>
</dbReference>
<evidence type="ECO:0000256" key="2">
    <source>
        <dbReference type="ARBA" id="ARBA00022630"/>
    </source>
</evidence>
<keyword evidence="4" id="KW-0001">2Fe-2S</keyword>